<dbReference type="InterPro" id="IPR050624">
    <property type="entry name" value="HTH-type_Tx_Regulator"/>
</dbReference>
<evidence type="ECO:0000313" key="4">
    <source>
        <dbReference type="EMBL" id="CBX30716.1"/>
    </source>
</evidence>
<dbReference type="Pfam" id="PF17932">
    <property type="entry name" value="TetR_C_24"/>
    <property type="match status" value="1"/>
</dbReference>
<organism evidence="4">
    <name type="scientific">uncultured Desulfobacterium sp</name>
    <dbReference type="NCBI Taxonomy" id="201089"/>
    <lineage>
        <taxon>Bacteria</taxon>
        <taxon>Pseudomonadati</taxon>
        <taxon>Thermodesulfobacteriota</taxon>
        <taxon>Desulfobacteria</taxon>
        <taxon>Desulfobacterales</taxon>
        <taxon>Desulfobacteriaceae</taxon>
        <taxon>Desulfobacterium</taxon>
        <taxon>environmental samples</taxon>
    </lineage>
</organism>
<dbReference type="PRINTS" id="PR00455">
    <property type="entry name" value="HTHTETR"/>
</dbReference>
<dbReference type="PROSITE" id="PS50977">
    <property type="entry name" value="HTH_TETR_2"/>
    <property type="match status" value="1"/>
</dbReference>
<name>E1YKT3_9BACT</name>
<dbReference type="Gene3D" id="1.10.357.10">
    <property type="entry name" value="Tetracycline Repressor, domain 2"/>
    <property type="match status" value="1"/>
</dbReference>
<dbReference type="Pfam" id="PF00440">
    <property type="entry name" value="TetR_N"/>
    <property type="match status" value="1"/>
</dbReference>
<feature type="domain" description="HTH tetR-type" evidence="3">
    <location>
        <begin position="4"/>
        <end position="64"/>
    </location>
</feature>
<keyword evidence="1 2" id="KW-0238">DNA-binding</keyword>
<protein>
    <recommendedName>
        <fullName evidence="3">HTH tetR-type domain-containing protein</fullName>
    </recommendedName>
</protein>
<reference evidence="4" key="1">
    <citation type="journal article" date="2011" name="Environ. Microbiol.">
        <title>Genomic insights into the metabolic potential of the polycyclic aromatic hydrocarbon degrading sulfate-reducing Deltaproteobacterium N47.</title>
        <authorList>
            <person name="Bergmann F."/>
            <person name="Selesi D."/>
            <person name="Weinmaier T."/>
            <person name="Tischler P."/>
            <person name="Rattei T."/>
            <person name="Meckenstock R.U."/>
        </authorList>
    </citation>
    <scope>NUCLEOTIDE SEQUENCE</scope>
</reference>
<evidence type="ECO:0000259" key="3">
    <source>
        <dbReference type="PROSITE" id="PS50977"/>
    </source>
</evidence>
<dbReference type="SUPFAM" id="SSF46689">
    <property type="entry name" value="Homeodomain-like"/>
    <property type="match status" value="1"/>
</dbReference>
<dbReference type="AlphaFoldDB" id="E1YKT3"/>
<accession>E1YKT3</accession>
<dbReference type="EMBL" id="FR695877">
    <property type="protein sequence ID" value="CBX30716.1"/>
    <property type="molecule type" value="Genomic_DNA"/>
</dbReference>
<proteinExistence type="predicted"/>
<dbReference type="PANTHER" id="PTHR43479">
    <property type="entry name" value="ACREF/ENVCD OPERON REPRESSOR-RELATED"/>
    <property type="match status" value="1"/>
</dbReference>
<sequence length="197" mass="23053">MKSSDTKQIILDKAVDLFYEFGFVRASVRDIVKTVGVTNSTIYVHFKNKDQILYTIIQDIGSIVLQELHKAIEKHDDPVECLKEMIFRQTCLIKEKRKELKIYIEEQYQLPKALSSLAIKQQRQIHDLYYNKFCELEQIGILKKGIDKTVMAFSVFAMMNWIYRWYNDNGRLSIEEIANQSIAVFFGGILAEKNNEK</sequence>
<evidence type="ECO:0000256" key="1">
    <source>
        <dbReference type="ARBA" id="ARBA00023125"/>
    </source>
</evidence>
<dbReference type="PANTHER" id="PTHR43479:SF11">
    <property type="entry name" value="ACREF_ENVCD OPERON REPRESSOR-RELATED"/>
    <property type="match status" value="1"/>
</dbReference>
<dbReference type="InterPro" id="IPR036271">
    <property type="entry name" value="Tet_transcr_reg_TetR-rel_C_sf"/>
</dbReference>
<evidence type="ECO:0000256" key="2">
    <source>
        <dbReference type="PROSITE-ProRule" id="PRU00335"/>
    </source>
</evidence>
<feature type="DNA-binding region" description="H-T-H motif" evidence="2">
    <location>
        <begin position="27"/>
        <end position="46"/>
    </location>
</feature>
<dbReference type="Gene3D" id="1.10.10.60">
    <property type="entry name" value="Homeodomain-like"/>
    <property type="match status" value="1"/>
</dbReference>
<dbReference type="InterPro" id="IPR009057">
    <property type="entry name" value="Homeodomain-like_sf"/>
</dbReference>
<dbReference type="GO" id="GO:0003677">
    <property type="term" value="F:DNA binding"/>
    <property type="evidence" value="ECO:0007669"/>
    <property type="project" value="UniProtKB-UniRule"/>
</dbReference>
<dbReference type="InterPro" id="IPR001647">
    <property type="entry name" value="HTH_TetR"/>
</dbReference>
<dbReference type="InterPro" id="IPR041490">
    <property type="entry name" value="KstR2_TetR_C"/>
</dbReference>
<dbReference type="SUPFAM" id="SSF48498">
    <property type="entry name" value="Tetracyclin repressor-like, C-terminal domain"/>
    <property type="match status" value="1"/>
</dbReference>
<gene>
    <name evidence="4" type="ORF">N47_E42280</name>
</gene>